<dbReference type="Gene3D" id="3.40.190.10">
    <property type="entry name" value="Periplasmic binding protein-like II"/>
    <property type="match status" value="2"/>
</dbReference>
<protein>
    <submittedName>
        <fullName evidence="1">Phosphate/phosphite/phosphonate ABC transporter substrate-binding protein</fullName>
    </submittedName>
</protein>
<dbReference type="PANTHER" id="PTHR35841">
    <property type="entry name" value="PHOSPHONATES-BINDING PERIPLASMIC PROTEIN"/>
    <property type="match status" value="1"/>
</dbReference>
<accession>A0A7Y8H284</accession>
<sequence length="287" mass="31548">MSQTLVLGAVAYAPKVVTIWEGFKEFFVRNGLPFDFILYSNYERQVEAQFSGEVHVAWNSPLAWLRAERMARARGVSDQVRAIAMRDTDCDLTSVIVVRTGAGINTLADLRGKRIGVGAIDSPQATLIPLQWLREQGMAPDTALTVVRHDVLGGKHGDHVGGERDAARALIAGEVDAAVMIDGNHLQFTQEGTLPAGRSTVLARTPAFDHCNFTTSPGAPADLMARFETLIRAMSFDDPQVRPLLELEGLREWKDGRTSGYAWLDRAIDASGFYDAQGNITAHDYRY</sequence>
<dbReference type="Proteomes" id="UP000545507">
    <property type="component" value="Unassembled WGS sequence"/>
</dbReference>
<dbReference type="EMBL" id="VYGV01000026">
    <property type="protein sequence ID" value="NWF48288.1"/>
    <property type="molecule type" value="Genomic_DNA"/>
</dbReference>
<evidence type="ECO:0000313" key="1">
    <source>
        <dbReference type="EMBL" id="NWF48288.1"/>
    </source>
</evidence>
<dbReference type="PANTHER" id="PTHR35841:SF1">
    <property type="entry name" value="PHOSPHONATES-BINDING PERIPLASMIC PROTEIN"/>
    <property type="match status" value="1"/>
</dbReference>
<proteinExistence type="predicted"/>
<name>A0A7Y8H284_9BURK</name>
<comment type="caution">
    <text evidence="1">The sequence shown here is derived from an EMBL/GenBank/DDBJ whole genome shotgun (WGS) entry which is preliminary data.</text>
</comment>
<dbReference type="RefSeq" id="WP_177138834.1">
    <property type="nucleotide sequence ID" value="NZ_JAGPWB010000032.1"/>
</dbReference>
<dbReference type="SUPFAM" id="SSF53850">
    <property type="entry name" value="Periplasmic binding protein-like II"/>
    <property type="match status" value="1"/>
</dbReference>
<gene>
    <name evidence="1" type="ORF">F3K02_23985</name>
</gene>
<reference evidence="1 2" key="1">
    <citation type="submission" date="2019-09" db="EMBL/GenBank/DDBJ databases">
        <title>Hydrogenophaga aromatica sp. nov., isolated from a para-xylene-degrading enrichment culture.</title>
        <authorList>
            <person name="Tancsics A."/>
            <person name="Banerjee S."/>
        </authorList>
    </citation>
    <scope>NUCLEOTIDE SEQUENCE [LARGE SCALE GENOMIC DNA]</scope>
    <source>
        <strain evidence="1 2">D2P1</strain>
    </source>
</reference>
<evidence type="ECO:0000313" key="2">
    <source>
        <dbReference type="Proteomes" id="UP000545507"/>
    </source>
</evidence>
<organism evidence="1 2">
    <name type="scientific">Hydrogenophaga aromaticivorans</name>
    <dbReference type="NCBI Taxonomy" id="2610898"/>
    <lineage>
        <taxon>Bacteria</taxon>
        <taxon>Pseudomonadati</taxon>
        <taxon>Pseudomonadota</taxon>
        <taxon>Betaproteobacteria</taxon>
        <taxon>Burkholderiales</taxon>
        <taxon>Comamonadaceae</taxon>
        <taxon>Hydrogenophaga</taxon>
    </lineage>
</organism>
<dbReference type="AlphaFoldDB" id="A0A7Y8H284"/>
<keyword evidence="2" id="KW-1185">Reference proteome</keyword>
<dbReference type="Pfam" id="PF12974">
    <property type="entry name" value="Phosphonate-bd"/>
    <property type="match status" value="1"/>
</dbReference>